<protein>
    <submittedName>
        <fullName evidence="1">Uncharacterized protein</fullName>
    </submittedName>
</protein>
<name>A0A0F9HQJ8_9ZZZZ</name>
<gene>
    <name evidence="1" type="ORF">LCGC14_1753520</name>
</gene>
<dbReference type="EMBL" id="LAZR01016207">
    <property type="protein sequence ID" value="KKM05492.1"/>
    <property type="molecule type" value="Genomic_DNA"/>
</dbReference>
<evidence type="ECO:0000313" key="1">
    <source>
        <dbReference type="EMBL" id="KKM05492.1"/>
    </source>
</evidence>
<organism evidence="1">
    <name type="scientific">marine sediment metagenome</name>
    <dbReference type="NCBI Taxonomy" id="412755"/>
    <lineage>
        <taxon>unclassified sequences</taxon>
        <taxon>metagenomes</taxon>
        <taxon>ecological metagenomes</taxon>
    </lineage>
</organism>
<accession>A0A0F9HQJ8</accession>
<proteinExistence type="predicted"/>
<sequence>MIKKIGIILAIMVPALLLLNDLRQDKWSIDWDNPPLNVKIPSVTQIQNIIGCEKVDGKVSRDYRTSETQKKWDEYTCKQYAAEAMEPYVGEDGYLLSSEQAPFRNERP</sequence>
<comment type="caution">
    <text evidence="1">The sequence shown here is derived from an EMBL/GenBank/DDBJ whole genome shotgun (WGS) entry which is preliminary data.</text>
</comment>
<dbReference type="AlphaFoldDB" id="A0A0F9HQJ8"/>
<reference evidence="1" key="1">
    <citation type="journal article" date="2015" name="Nature">
        <title>Complex archaea that bridge the gap between prokaryotes and eukaryotes.</title>
        <authorList>
            <person name="Spang A."/>
            <person name="Saw J.H."/>
            <person name="Jorgensen S.L."/>
            <person name="Zaremba-Niedzwiedzka K."/>
            <person name="Martijn J."/>
            <person name="Lind A.E."/>
            <person name="van Eijk R."/>
            <person name="Schleper C."/>
            <person name="Guy L."/>
            <person name="Ettema T.J."/>
        </authorList>
    </citation>
    <scope>NUCLEOTIDE SEQUENCE</scope>
</reference>